<dbReference type="SMR" id="A2EWZ6"/>
<dbReference type="OrthoDB" id="10424306at2759"/>
<dbReference type="RefSeq" id="XP_001315061.1">
    <property type="nucleotide sequence ID" value="XM_001315026.1"/>
</dbReference>
<dbReference type="VEuPathDB" id="TrichDB:TVAGG3_0267740"/>
<keyword evidence="2" id="KW-1185">Reference proteome</keyword>
<dbReference type="InParanoid" id="A2EWZ6"/>
<evidence type="ECO:0000313" key="2">
    <source>
        <dbReference type="Proteomes" id="UP000001542"/>
    </source>
</evidence>
<gene>
    <name evidence="1" type="ORF">TVAG_293060</name>
</gene>
<proteinExistence type="predicted"/>
<dbReference type="Proteomes" id="UP000001542">
    <property type="component" value="Unassembled WGS sequence"/>
</dbReference>
<dbReference type="Gene3D" id="3.90.190.10">
    <property type="entry name" value="Protein tyrosine phosphatase superfamily"/>
    <property type="match status" value="1"/>
</dbReference>
<evidence type="ECO:0000313" key="1">
    <source>
        <dbReference type="EMBL" id="EAY02838.1"/>
    </source>
</evidence>
<reference evidence="1" key="2">
    <citation type="journal article" date="2007" name="Science">
        <title>Draft genome sequence of the sexually transmitted pathogen Trichomonas vaginalis.</title>
        <authorList>
            <person name="Carlton J.M."/>
            <person name="Hirt R.P."/>
            <person name="Silva J.C."/>
            <person name="Delcher A.L."/>
            <person name="Schatz M."/>
            <person name="Zhao Q."/>
            <person name="Wortman J.R."/>
            <person name="Bidwell S.L."/>
            <person name="Alsmark U.C.M."/>
            <person name="Besteiro S."/>
            <person name="Sicheritz-Ponten T."/>
            <person name="Noel C.J."/>
            <person name="Dacks J.B."/>
            <person name="Foster P.G."/>
            <person name="Simillion C."/>
            <person name="Van de Peer Y."/>
            <person name="Miranda-Saavedra D."/>
            <person name="Barton G.J."/>
            <person name="Westrop G.D."/>
            <person name="Mueller S."/>
            <person name="Dessi D."/>
            <person name="Fiori P.L."/>
            <person name="Ren Q."/>
            <person name="Paulsen I."/>
            <person name="Zhang H."/>
            <person name="Bastida-Corcuera F.D."/>
            <person name="Simoes-Barbosa A."/>
            <person name="Brown M.T."/>
            <person name="Hayes R.D."/>
            <person name="Mukherjee M."/>
            <person name="Okumura C.Y."/>
            <person name="Schneider R."/>
            <person name="Smith A.J."/>
            <person name="Vanacova S."/>
            <person name="Villalvazo M."/>
            <person name="Haas B.J."/>
            <person name="Pertea M."/>
            <person name="Feldblyum T.V."/>
            <person name="Utterback T.R."/>
            <person name="Shu C.L."/>
            <person name="Osoegawa K."/>
            <person name="de Jong P.J."/>
            <person name="Hrdy I."/>
            <person name="Horvathova L."/>
            <person name="Zubacova Z."/>
            <person name="Dolezal P."/>
            <person name="Malik S.B."/>
            <person name="Logsdon J.M. Jr."/>
            <person name="Henze K."/>
            <person name="Gupta A."/>
            <person name="Wang C.C."/>
            <person name="Dunne R.L."/>
            <person name="Upcroft J.A."/>
            <person name="Upcroft P."/>
            <person name="White O."/>
            <person name="Salzberg S.L."/>
            <person name="Tang P."/>
            <person name="Chiu C.-H."/>
            <person name="Lee Y.-S."/>
            <person name="Embley T.M."/>
            <person name="Coombs G.H."/>
            <person name="Mottram J.C."/>
            <person name="Tachezy J."/>
            <person name="Fraser-Liggett C.M."/>
            <person name="Johnson P.J."/>
        </authorList>
    </citation>
    <scope>NUCLEOTIDE SEQUENCE [LARGE SCALE GENOMIC DNA]</scope>
    <source>
        <strain evidence="1">G3</strain>
    </source>
</reference>
<dbReference type="EMBL" id="DS113523">
    <property type="protein sequence ID" value="EAY02838.1"/>
    <property type="molecule type" value="Genomic_DNA"/>
</dbReference>
<name>A2EWZ6_TRIV3</name>
<accession>A2EWZ6</accession>
<sequence>MGRKGSRSTPGPTVVRSREIPMWWLSAPKISQAIKSKNIANLTFFTTKAPLELTKSLIDNVDNKWTVDDVKAAVNTADANYFVINASLNQPTNEEEWQNAGFKCGRIEVNKEYEPAAIDAFEKLVDGFVAESDGKPVVIVVFSTLGINRPGFLISAFLSRKDLNPIDDNLKELSKLMECPVYAKKATVSLCATFNTTIEPTECPFISEEPKPTAPAEASSTIERLVNWRRFTRKEIEGSERDKVLAKLKEALPEKWPFTDGFPDWPTRNWDDSLVPQIKSSNNFVSFVPRGKQAFLVILSHKSIYTVSLERKVYLLLASFKESHRSITPIVCAVTWTEEKLRVSAILSDIMMFENKTVYDLPIQERTDILYDEVIKRLISEIAKSDAVTLQFIYRPLARLQDTQKLIDDLDKFACNPEAIAVIPADQAPGNDIIIPFSPTISLFFEYNGGQKAVLFAYKDGKADPVCIYNLEDKKEINYDNCLIRVSRKDEKWSILTFFANTKSTDSAATLEQVKAYIETVNTLPDLEKVAQQLIGA</sequence>
<protein>
    <submittedName>
        <fullName evidence="1">Uncharacterized protein</fullName>
    </submittedName>
</protein>
<dbReference type="InterPro" id="IPR029021">
    <property type="entry name" value="Prot-tyrosine_phosphatase-like"/>
</dbReference>
<dbReference type="KEGG" id="tva:4760678"/>
<organism evidence="1 2">
    <name type="scientific">Trichomonas vaginalis (strain ATCC PRA-98 / G3)</name>
    <dbReference type="NCBI Taxonomy" id="412133"/>
    <lineage>
        <taxon>Eukaryota</taxon>
        <taxon>Metamonada</taxon>
        <taxon>Parabasalia</taxon>
        <taxon>Trichomonadida</taxon>
        <taxon>Trichomonadidae</taxon>
        <taxon>Trichomonas</taxon>
    </lineage>
</organism>
<dbReference type="GO" id="GO:0004484">
    <property type="term" value="F:mRNA guanylyltransferase activity"/>
    <property type="evidence" value="ECO:0000318"/>
    <property type="project" value="GO_Central"/>
</dbReference>
<reference evidence="1" key="1">
    <citation type="submission" date="2006-10" db="EMBL/GenBank/DDBJ databases">
        <authorList>
            <person name="Amadeo P."/>
            <person name="Zhao Q."/>
            <person name="Wortman J."/>
            <person name="Fraser-Liggett C."/>
            <person name="Carlton J."/>
        </authorList>
    </citation>
    <scope>NUCLEOTIDE SEQUENCE</scope>
    <source>
        <strain evidence="1">G3</strain>
    </source>
</reference>
<dbReference type="VEuPathDB" id="TrichDB:TVAG_293060"/>
<dbReference type="GO" id="GO:0006370">
    <property type="term" value="P:7-methylguanosine mRNA capping"/>
    <property type="evidence" value="ECO:0000318"/>
    <property type="project" value="GO_Central"/>
</dbReference>
<dbReference type="AlphaFoldDB" id="A2EWZ6"/>